<sequence>MFHLSAVCRGPSIKRNPIRIQVLNEASLERSKVPEDGERIRWSQVGELSRCYRLVRHNSTTTPGEPCATTERGEALRPSCRESRRRRRPQQAPRPPSDPSPYPYAIKKYTRNAKLGRRECNGGDV</sequence>
<reference evidence="1" key="1">
    <citation type="submission" date="2021-05" db="EMBL/GenBank/DDBJ databases">
        <authorList>
            <person name="Pan Q."/>
            <person name="Jouanno E."/>
            <person name="Zahm M."/>
            <person name="Klopp C."/>
            <person name="Cabau C."/>
            <person name="Louis A."/>
            <person name="Berthelot C."/>
            <person name="Parey E."/>
            <person name="Roest Crollius H."/>
            <person name="Montfort J."/>
            <person name="Robinson-Rechavi M."/>
            <person name="Bouchez O."/>
            <person name="Lampietro C."/>
            <person name="Lopez Roques C."/>
            <person name="Donnadieu C."/>
            <person name="Postlethwait J."/>
            <person name="Bobe J."/>
            <person name="Dillon D."/>
            <person name="Chandos A."/>
            <person name="von Hippel F."/>
            <person name="Guiguen Y."/>
        </authorList>
    </citation>
    <scope>NUCLEOTIDE SEQUENCE</scope>
    <source>
        <strain evidence="1">YG-Jan2019</strain>
    </source>
</reference>
<evidence type="ECO:0000313" key="2">
    <source>
        <dbReference type="Proteomes" id="UP001157502"/>
    </source>
</evidence>
<comment type="caution">
    <text evidence="1">The sequence shown here is derived from an EMBL/GenBank/DDBJ whole genome shotgun (WGS) entry which is preliminary data.</text>
</comment>
<name>A0ACC2F811_DALPE</name>
<organism evidence="1 2">
    <name type="scientific">Dallia pectoralis</name>
    <name type="common">Alaska blackfish</name>
    <dbReference type="NCBI Taxonomy" id="75939"/>
    <lineage>
        <taxon>Eukaryota</taxon>
        <taxon>Metazoa</taxon>
        <taxon>Chordata</taxon>
        <taxon>Craniata</taxon>
        <taxon>Vertebrata</taxon>
        <taxon>Euteleostomi</taxon>
        <taxon>Actinopterygii</taxon>
        <taxon>Neopterygii</taxon>
        <taxon>Teleostei</taxon>
        <taxon>Protacanthopterygii</taxon>
        <taxon>Esociformes</taxon>
        <taxon>Umbridae</taxon>
        <taxon>Dallia</taxon>
    </lineage>
</organism>
<dbReference type="EMBL" id="CM055759">
    <property type="protein sequence ID" value="KAJ7987504.1"/>
    <property type="molecule type" value="Genomic_DNA"/>
</dbReference>
<dbReference type="Proteomes" id="UP001157502">
    <property type="component" value="Chromosome 32"/>
</dbReference>
<keyword evidence="2" id="KW-1185">Reference proteome</keyword>
<protein>
    <submittedName>
        <fullName evidence="1">Uncharacterized protein</fullName>
    </submittedName>
</protein>
<evidence type="ECO:0000313" key="1">
    <source>
        <dbReference type="EMBL" id="KAJ7987504.1"/>
    </source>
</evidence>
<gene>
    <name evidence="1" type="ORF">DPEC_G00327180</name>
</gene>
<proteinExistence type="predicted"/>
<accession>A0ACC2F811</accession>